<feature type="region of interest" description="Disordered" evidence="1">
    <location>
        <begin position="202"/>
        <end position="249"/>
    </location>
</feature>
<keyword evidence="2" id="KW-0472">Membrane</keyword>
<evidence type="ECO:0000259" key="3">
    <source>
        <dbReference type="PROSITE" id="PS50954"/>
    </source>
</evidence>
<keyword evidence="5" id="KW-1185">Reference proteome</keyword>
<dbReference type="InterPro" id="IPR012677">
    <property type="entry name" value="Nucleotide-bd_a/b_plait_sf"/>
</dbReference>
<dbReference type="Proteomes" id="UP000215902">
    <property type="component" value="Unassembled WGS sequence"/>
</dbReference>
<dbReference type="PANTHER" id="PTHR13428">
    <property type="entry name" value="INNER NUCLEAR MEMBRANE PROTEIN MAN1 LEM DOMAIN CONTAINING PROTEIN"/>
    <property type="match status" value="1"/>
</dbReference>
<proteinExistence type="predicted"/>
<dbReference type="OrthoDB" id="118234at2759"/>
<name>A0A267EUI1_9PLAT</name>
<evidence type="ECO:0000256" key="2">
    <source>
        <dbReference type="SAM" id="Phobius"/>
    </source>
</evidence>
<dbReference type="PROSITE" id="PS50954">
    <property type="entry name" value="LEM"/>
    <property type="match status" value="1"/>
</dbReference>
<dbReference type="InterPro" id="IPR011015">
    <property type="entry name" value="LEM/LEM-like_dom_sf"/>
</dbReference>
<sequence>MAVNANQLSDLQLREMLTKRNVPVGLIDGSTRQRYKNRLQKLLDSEFKKPNAVPQANASPATANRASTRRRSSGRAATPTAASTRQTPQQQQRQAQRTPPPGPVASFSSDEADLSQAEDRPGSASLRQRRRHTPAVPRTSVAPTPPTPASRRATAAAAATPTAQQRRSRGRKSAALNTSTSLLLQDDSESDAPDAAAAANSAAAASVSVGRRRRDDRLDVSDVEEPPPVSAASRVSNGRRRTDGFPSTGGSVNNYWAMVPNFMLLGALLLVIIIGGYFITEQNRLAKARQLEELQRIVCPDKGIAGGQKLECIPDQPGLMQAVKLARPLLDQLARMRGDAECNGGESNYRLHRQSVVSLLTNSVSGLLVNETDVSNLIALAIRAPRLGILALRDSTSTDSDVVTKVEDCGYLAAAEGRRSISCRSRLLAWSALASIGRLAASLIYAAVGLAGLACLAYLLVYAVRLRRRREAALVDATDQVLLHLLTAESGVPVDEVRAELQRSGVLDSVNWDRLRERIVARERRILIEESIRGGEVWRLRPGEAEALRARGIGAGSAVGGAAANFASGGSAGVARGWQGSVLAESGRSMPQVEPPTQCLKLRGMWSPDNGQCDKARLAAELARKAPQDSILHVDSLAMGGEGFVYALFRSKKDAGVTRNAVHAHFFDGTLVTARYMTFDKYCQRFPEKVDEFKTLLGSN</sequence>
<dbReference type="Pfam" id="PF03020">
    <property type="entry name" value="LEM"/>
    <property type="match status" value="1"/>
</dbReference>
<dbReference type="GO" id="GO:0006998">
    <property type="term" value="P:nuclear envelope organization"/>
    <property type="evidence" value="ECO:0007669"/>
    <property type="project" value="TreeGrafter"/>
</dbReference>
<evidence type="ECO:0000313" key="5">
    <source>
        <dbReference type="Proteomes" id="UP000215902"/>
    </source>
</evidence>
<gene>
    <name evidence="4" type="ORF">BOX15_Mlig006813g1</name>
</gene>
<evidence type="ECO:0000313" key="4">
    <source>
        <dbReference type="EMBL" id="PAA64547.1"/>
    </source>
</evidence>
<keyword evidence="2" id="KW-0812">Transmembrane</keyword>
<dbReference type="CDD" id="cd12940">
    <property type="entry name" value="LEM_LAP2_LEMD1"/>
    <property type="match status" value="1"/>
</dbReference>
<dbReference type="STRING" id="282301.A0A267EUI1"/>
<dbReference type="GO" id="GO:0031490">
    <property type="term" value="F:chromatin DNA binding"/>
    <property type="evidence" value="ECO:0007669"/>
    <property type="project" value="TreeGrafter"/>
</dbReference>
<feature type="transmembrane region" description="Helical" evidence="2">
    <location>
        <begin position="255"/>
        <end position="279"/>
    </location>
</feature>
<dbReference type="PANTHER" id="PTHR13428:SF12">
    <property type="entry name" value="INNER NUCLEAR MEMBRANE PROTEIN MAN1"/>
    <property type="match status" value="1"/>
</dbReference>
<feature type="region of interest" description="Disordered" evidence="1">
    <location>
        <begin position="45"/>
        <end position="176"/>
    </location>
</feature>
<dbReference type="Gene3D" id="1.10.720.40">
    <property type="match status" value="1"/>
</dbReference>
<feature type="compositionally biased region" description="Low complexity" evidence="1">
    <location>
        <begin position="149"/>
        <end position="165"/>
    </location>
</feature>
<evidence type="ECO:0000256" key="1">
    <source>
        <dbReference type="SAM" id="MobiDB-lite"/>
    </source>
</evidence>
<comment type="caution">
    <text evidence="4">The sequence shown here is derived from an EMBL/GenBank/DDBJ whole genome shotgun (WGS) entry which is preliminary data.</text>
</comment>
<keyword evidence="2" id="KW-1133">Transmembrane helix</keyword>
<feature type="compositionally biased region" description="Low complexity" evidence="1">
    <location>
        <begin position="55"/>
        <end position="66"/>
    </location>
</feature>
<dbReference type="InterPro" id="IPR003887">
    <property type="entry name" value="LEM_dom"/>
</dbReference>
<dbReference type="AlphaFoldDB" id="A0A267EUI1"/>
<dbReference type="GO" id="GO:0030514">
    <property type="term" value="P:negative regulation of BMP signaling pathway"/>
    <property type="evidence" value="ECO:0007669"/>
    <property type="project" value="TreeGrafter"/>
</dbReference>
<feature type="transmembrane region" description="Helical" evidence="2">
    <location>
        <begin position="427"/>
        <end position="460"/>
    </location>
</feature>
<dbReference type="SUPFAM" id="SSF63451">
    <property type="entry name" value="LEM domain"/>
    <property type="match status" value="1"/>
</dbReference>
<protein>
    <recommendedName>
        <fullName evidence="3">LEM domain-containing protein</fullName>
    </recommendedName>
</protein>
<dbReference type="EMBL" id="NIVC01001741">
    <property type="protein sequence ID" value="PAA64547.1"/>
    <property type="molecule type" value="Genomic_DNA"/>
</dbReference>
<feature type="compositionally biased region" description="Low complexity" evidence="1">
    <location>
        <begin position="74"/>
        <end position="97"/>
    </location>
</feature>
<accession>A0A267EUI1</accession>
<dbReference type="InterPro" id="IPR052277">
    <property type="entry name" value="INM_ESCRT-Associated"/>
</dbReference>
<dbReference type="SMART" id="SM00540">
    <property type="entry name" value="LEM"/>
    <property type="match status" value="1"/>
</dbReference>
<dbReference type="Gene3D" id="3.30.70.330">
    <property type="match status" value="1"/>
</dbReference>
<organism evidence="4 5">
    <name type="scientific">Macrostomum lignano</name>
    <dbReference type="NCBI Taxonomy" id="282301"/>
    <lineage>
        <taxon>Eukaryota</taxon>
        <taxon>Metazoa</taxon>
        <taxon>Spiralia</taxon>
        <taxon>Lophotrochozoa</taxon>
        <taxon>Platyhelminthes</taxon>
        <taxon>Rhabditophora</taxon>
        <taxon>Macrostomorpha</taxon>
        <taxon>Macrostomida</taxon>
        <taxon>Macrostomidae</taxon>
        <taxon>Macrostomum</taxon>
    </lineage>
</organism>
<feature type="domain" description="LEM" evidence="3">
    <location>
        <begin position="2"/>
        <end position="46"/>
    </location>
</feature>
<reference evidence="4 5" key="1">
    <citation type="submission" date="2017-06" db="EMBL/GenBank/DDBJ databases">
        <title>A platform for efficient transgenesis in Macrostomum lignano, a flatworm model organism for stem cell research.</title>
        <authorList>
            <person name="Berezikov E."/>
        </authorList>
    </citation>
    <scope>NUCLEOTIDE SEQUENCE [LARGE SCALE GENOMIC DNA]</scope>
    <source>
        <strain evidence="4">DV1</strain>
        <tissue evidence="4">Whole organism</tissue>
    </source>
</reference>